<dbReference type="AlphaFoldDB" id="A0A161LQ54"/>
<sequence length="220" mass="23711">MDATSGDLEALGLLSEPQRARLYEFLAANGPCTRQEVCEALGMGRTLVAFHLLKLEQARLVTTVDEPAGTGRRGRPAQRYRAARRELNASVPPRRYELLAEILLRAAREHLPSESFTEAAVRAAVRLGRGLAAEQAASGAPDALWDLLGRLGYEPAADGGSVLLTNCPFQRMRAVDTELVCSVNAALARGCLDGLNASERFTARLRPCPDNCCVLLEPAA</sequence>
<dbReference type="Gene3D" id="1.10.10.10">
    <property type="entry name" value="Winged helix-like DNA-binding domain superfamily/Winged helix DNA-binding domain"/>
    <property type="match status" value="1"/>
</dbReference>
<evidence type="ECO:0000313" key="3">
    <source>
        <dbReference type="Proteomes" id="UP000077701"/>
    </source>
</evidence>
<dbReference type="SMART" id="SM00418">
    <property type="entry name" value="HTH_ARSR"/>
    <property type="match status" value="1"/>
</dbReference>
<dbReference type="InterPro" id="IPR011991">
    <property type="entry name" value="ArsR-like_HTH"/>
</dbReference>
<gene>
    <name evidence="2" type="ORF">PS9374_06097</name>
</gene>
<evidence type="ECO:0000259" key="1">
    <source>
        <dbReference type="SMART" id="SM00418"/>
    </source>
</evidence>
<evidence type="ECO:0000313" key="2">
    <source>
        <dbReference type="EMBL" id="GAT70415.1"/>
    </source>
</evidence>
<accession>A0A161LQ54</accession>
<dbReference type="InterPro" id="IPR001845">
    <property type="entry name" value="HTH_ArsR_DNA-bd_dom"/>
</dbReference>
<dbReference type="GO" id="GO:0003700">
    <property type="term" value="F:DNA-binding transcription factor activity"/>
    <property type="evidence" value="ECO:0007669"/>
    <property type="project" value="InterPro"/>
</dbReference>
<dbReference type="EMBL" id="BDCX01000017">
    <property type="protein sequence ID" value="GAT70415.1"/>
    <property type="molecule type" value="Genomic_DNA"/>
</dbReference>
<dbReference type="Pfam" id="PF12840">
    <property type="entry name" value="HTH_20"/>
    <property type="match status" value="1"/>
</dbReference>
<proteinExistence type="predicted"/>
<reference evidence="2 3" key="1">
    <citation type="journal article" date="2016" name="Genome Announc.">
        <title>Draft Genome Sequence of Planomonospora sphaerica JCM9374, a Rare Actinomycete.</title>
        <authorList>
            <person name="Dohra H."/>
            <person name="Suzuki T."/>
            <person name="Inoue Y."/>
            <person name="Kodani S."/>
        </authorList>
    </citation>
    <scope>NUCLEOTIDE SEQUENCE [LARGE SCALE GENOMIC DNA]</scope>
    <source>
        <strain evidence="2 3">JCM 9374</strain>
    </source>
</reference>
<dbReference type="InterPro" id="IPR036388">
    <property type="entry name" value="WH-like_DNA-bd_sf"/>
</dbReference>
<dbReference type="SUPFAM" id="SSF46785">
    <property type="entry name" value="Winged helix' DNA-binding domain"/>
    <property type="match status" value="1"/>
</dbReference>
<comment type="caution">
    <text evidence="2">The sequence shown here is derived from an EMBL/GenBank/DDBJ whole genome shotgun (WGS) entry which is preliminary data.</text>
</comment>
<feature type="domain" description="HTH arsR-type" evidence="1">
    <location>
        <begin position="9"/>
        <end position="104"/>
    </location>
</feature>
<keyword evidence="3" id="KW-1185">Reference proteome</keyword>
<dbReference type="Proteomes" id="UP000077701">
    <property type="component" value="Unassembled WGS sequence"/>
</dbReference>
<reference evidence="3" key="2">
    <citation type="submission" date="2016-04" db="EMBL/GenBank/DDBJ databases">
        <title>Planomonospora sphaerica JCM9374 whole genome shotgun sequence.</title>
        <authorList>
            <person name="Suzuki T."/>
            <person name="Dohra H."/>
            <person name="Kodani S."/>
        </authorList>
    </citation>
    <scope>NUCLEOTIDE SEQUENCE [LARGE SCALE GENOMIC DNA]</scope>
    <source>
        <strain evidence="3">JCM 9374</strain>
    </source>
</reference>
<organism evidence="2 3">
    <name type="scientific">Planomonospora sphaerica</name>
    <dbReference type="NCBI Taxonomy" id="161355"/>
    <lineage>
        <taxon>Bacteria</taxon>
        <taxon>Bacillati</taxon>
        <taxon>Actinomycetota</taxon>
        <taxon>Actinomycetes</taxon>
        <taxon>Streptosporangiales</taxon>
        <taxon>Streptosporangiaceae</taxon>
        <taxon>Planomonospora</taxon>
    </lineage>
</organism>
<dbReference type="STRING" id="161355.PS9374_06097"/>
<dbReference type="RefSeq" id="WP_068902904.1">
    <property type="nucleotide sequence ID" value="NZ_BDCX01000017.1"/>
</dbReference>
<protein>
    <submittedName>
        <fullName evidence="2">Transcriptional regulator</fullName>
    </submittedName>
</protein>
<dbReference type="InterPro" id="IPR036390">
    <property type="entry name" value="WH_DNA-bd_sf"/>
</dbReference>
<name>A0A161LQ54_9ACTN</name>
<dbReference type="CDD" id="cd00090">
    <property type="entry name" value="HTH_ARSR"/>
    <property type="match status" value="1"/>
</dbReference>
<dbReference type="OrthoDB" id="3399802at2"/>